<proteinExistence type="predicted"/>
<dbReference type="Proteomes" id="UP000663881">
    <property type="component" value="Unassembled WGS sequence"/>
</dbReference>
<reference evidence="1" key="1">
    <citation type="submission" date="2021-02" db="EMBL/GenBank/DDBJ databases">
        <authorList>
            <person name="Nowell W R."/>
        </authorList>
    </citation>
    <scope>NUCLEOTIDE SEQUENCE</scope>
</reference>
<protein>
    <submittedName>
        <fullName evidence="1">Uncharacterized protein</fullName>
    </submittedName>
</protein>
<evidence type="ECO:0000313" key="1">
    <source>
        <dbReference type="EMBL" id="CAF3634198.1"/>
    </source>
</evidence>
<sequence length="444" mass="52407">MNMTDNLNNLSISTDKLLNGHEYTTLANNNTTSKRRKLILHFDNRNTLEVANNVSATTIEQGVNNFLTGVLWGSEKESTGEWEWVSTSPSLQKPVNCSHCITYFKYLENQIVKQAIDRKDLRAKTGSFVYNEGARFRQFYDELIESLRYYKLGSKEREQEDKILTLEEVQKQKADELIKKQEENERKRRPSVLHNIPIPVNGYRSEKGTLYHYVLPSFFRLIEYLQETDRDFVIYLRTMGDDSKNFLLNAQRILSNEHPEFRFKQSLDVNHEPGRIERKTNDIIRLQMKFQEDPEMEIIEDEFLINEKLESGHGIHAIKDDFNAWCQTNYHYTTSKPIWFDPDDLSPQSHHILFDDNFRVIHPNDSIVDIRIMDKKKRKCYSCPFEFYPKLEDVFAVQANLYLILADRDYYIKSITECENNLDQLLQDTQTLKAIKEKSCIDHK</sequence>
<accession>A0A818Q4R4</accession>
<dbReference type="PANTHER" id="PTHR36960:SF1">
    <property type="entry name" value="SI:DKEY-32E6.3"/>
    <property type="match status" value="1"/>
</dbReference>
<comment type="caution">
    <text evidence="1">The sequence shown here is derived from an EMBL/GenBank/DDBJ whole genome shotgun (WGS) entry which is preliminary data.</text>
</comment>
<organism evidence="1 2">
    <name type="scientific">Adineta steineri</name>
    <dbReference type="NCBI Taxonomy" id="433720"/>
    <lineage>
        <taxon>Eukaryota</taxon>
        <taxon>Metazoa</taxon>
        <taxon>Spiralia</taxon>
        <taxon>Gnathifera</taxon>
        <taxon>Rotifera</taxon>
        <taxon>Eurotatoria</taxon>
        <taxon>Bdelloidea</taxon>
        <taxon>Adinetida</taxon>
        <taxon>Adinetidae</taxon>
        <taxon>Adineta</taxon>
    </lineage>
</organism>
<dbReference type="EMBL" id="CAJOAY010000333">
    <property type="protein sequence ID" value="CAF3634198.1"/>
    <property type="molecule type" value="Genomic_DNA"/>
</dbReference>
<dbReference type="AlphaFoldDB" id="A0A818Q4R4"/>
<evidence type="ECO:0000313" key="2">
    <source>
        <dbReference type="Proteomes" id="UP000663881"/>
    </source>
</evidence>
<dbReference type="PANTHER" id="PTHR36960">
    <property type="entry name" value="SI:DKEY-32E6.3"/>
    <property type="match status" value="1"/>
</dbReference>
<name>A0A818Q4R4_9BILA</name>
<gene>
    <name evidence="1" type="ORF">OKA104_LOCUS8292</name>
</gene>